<dbReference type="PRINTS" id="PR00344">
    <property type="entry name" value="BCTRLSENSOR"/>
</dbReference>
<dbReference type="InterPro" id="IPR001789">
    <property type="entry name" value="Sig_transdc_resp-reg_receiver"/>
</dbReference>
<feature type="domain" description="Response regulatory" evidence="16">
    <location>
        <begin position="519"/>
        <end position="638"/>
    </location>
</feature>
<evidence type="ECO:0000256" key="11">
    <source>
        <dbReference type="ARBA" id="ARBA00023012"/>
    </source>
</evidence>
<dbReference type="SUPFAM" id="SSF55874">
    <property type="entry name" value="ATPase domain of HSP90 chaperone/DNA topoisomerase II/histidine kinase"/>
    <property type="match status" value="1"/>
</dbReference>
<keyword evidence="9" id="KW-0067">ATP-binding</keyword>
<dbReference type="EMBL" id="CP036274">
    <property type="protein sequence ID" value="QDU27834.1"/>
    <property type="molecule type" value="Genomic_DNA"/>
</dbReference>
<dbReference type="RefSeq" id="WP_145089118.1">
    <property type="nucleotide sequence ID" value="NZ_CP036274.1"/>
</dbReference>
<dbReference type="SUPFAM" id="SSF52172">
    <property type="entry name" value="CheY-like"/>
    <property type="match status" value="1"/>
</dbReference>
<evidence type="ECO:0000256" key="10">
    <source>
        <dbReference type="ARBA" id="ARBA00022989"/>
    </source>
</evidence>
<dbReference type="Proteomes" id="UP000315017">
    <property type="component" value="Chromosome"/>
</dbReference>
<dbReference type="Pfam" id="PF02518">
    <property type="entry name" value="HATPase_c"/>
    <property type="match status" value="1"/>
</dbReference>
<dbReference type="PROSITE" id="PS50109">
    <property type="entry name" value="HIS_KIN"/>
    <property type="match status" value="1"/>
</dbReference>
<dbReference type="InterPro" id="IPR003661">
    <property type="entry name" value="HisK_dim/P_dom"/>
</dbReference>
<proteinExistence type="predicted"/>
<dbReference type="AlphaFoldDB" id="A0A517YC80"/>
<evidence type="ECO:0000256" key="9">
    <source>
        <dbReference type="ARBA" id="ARBA00022840"/>
    </source>
</evidence>
<dbReference type="GO" id="GO:0005524">
    <property type="term" value="F:ATP binding"/>
    <property type="evidence" value="ECO:0007669"/>
    <property type="project" value="UniProtKB-KW"/>
</dbReference>
<dbReference type="SMART" id="SM00387">
    <property type="entry name" value="HATPase_c"/>
    <property type="match status" value="1"/>
</dbReference>
<dbReference type="InterPro" id="IPR004358">
    <property type="entry name" value="Sig_transdc_His_kin-like_C"/>
</dbReference>
<feature type="domain" description="Histidine kinase" evidence="15">
    <location>
        <begin position="262"/>
        <end position="485"/>
    </location>
</feature>
<feature type="modified residue" description="4-aspartylphosphate" evidence="13">
    <location>
        <position position="573"/>
    </location>
</feature>
<keyword evidence="11" id="KW-0902">Two-component regulatory system</keyword>
<dbReference type="Pfam" id="PF00512">
    <property type="entry name" value="HisKA"/>
    <property type="match status" value="1"/>
</dbReference>
<organism evidence="17 18">
    <name type="scientific">Anatilimnocola aggregata</name>
    <dbReference type="NCBI Taxonomy" id="2528021"/>
    <lineage>
        <taxon>Bacteria</taxon>
        <taxon>Pseudomonadati</taxon>
        <taxon>Planctomycetota</taxon>
        <taxon>Planctomycetia</taxon>
        <taxon>Pirellulales</taxon>
        <taxon>Pirellulaceae</taxon>
        <taxon>Anatilimnocola</taxon>
    </lineage>
</organism>
<dbReference type="CDD" id="cd16922">
    <property type="entry name" value="HATPase_EvgS-ArcB-TorS-like"/>
    <property type="match status" value="1"/>
</dbReference>
<evidence type="ECO:0000259" key="15">
    <source>
        <dbReference type="PROSITE" id="PS50109"/>
    </source>
</evidence>
<dbReference type="PANTHER" id="PTHR45339:SF1">
    <property type="entry name" value="HYBRID SIGNAL TRANSDUCTION HISTIDINE KINASE J"/>
    <property type="match status" value="1"/>
</dbReference>
<dbReference type="Gene3D" id="1.10.287.130">
    <property type="match status" value="1"/>
</dbReference>
<evidence type="ECO:0000256" key="3">
    <source>
        <dbReference type="ARBA" id="ARBA00012438"/>
    </source>
</evidence>
<evidence type="ECO:0000256" key="8">
    <source>
        <dbReference type="ARBA" id="ARBA00022777"/>
    </source>
</evidence>
<evidence type="ECO:0000259" key="16">
    <source>
        <dbReference type="PROSITE" id="PS50110"/>
    </source>
</evidence>
<evidence type="ECO:0000313" key="17">
    <source>
        <dbReference type="EMBL" id="QDU27834.1"/>
    </source>
</evidence>
<keyword evidence="12 14" id="KW-0472">Membrane</keyword>
<dbReference type="CDD" id="cd17546">
    <property type="entry name" value="REC_hyHK_CKI1_RcsC-like"/>
    <property type="match status" value="1"/>
</dbReference>
<evidence type="ECO:0000313" key="18">
    <source>
        <dbReference type="Proteomes" id="UP000315017"/>
    </source>
</evidence>
<dbReference type="OrthoDB" id="229369at2"/>
<keyword evidence="10 14" id="KW-1133">Transmembrane helix</keyword>
<accession>A0A517YC80</accession>
<dbReference type="SMART" id="SM00388">
    <property type="entry name" value="HisKA"/>
    <property type="match status" value="1"/>
</dbReference>
<feature type="transmembrane region" description="Helical" evidence="14">
    <location>
        <begin position="146"/>
        <end position="168"/>
    </location>
</feature>
<dbReference type="CDD" id="cd00082">
    <property type="entry name" value="HisKA"/>
    <property type="match status" value="1"/>
</dbReference>
<dbReference type="SUPFAM" id="SSF47384">
    <property type="entry name" value="Homodimeric domain of signal transducing histidine kinase"/>
    <property type="match status" value="1"/>
</dbReference>
<evidence type="ECO:0000256" key="4">
    <source>
        <dbReference type="ARBA" id="ARBA00022553"/>
    </source>
</evidence>
<evidence type="ECO:0000256" key="7">
    <source>
        <dbReference type="ARBA" id="ARBA00022741"/>
    </source>
</evidence>
<dbReference type="GO" id="GO:0000155">
    <property type="term" value="F:phosphorelay sensor kinase activity"/>
    <property type="evidence" value="ECO:0007669"/>
    <property type="project" value="InterPro"/>
</dbReference>
<name>A0A517YC80_9BACT</name>
<evidence type="ECO:0000256" key="14">
    <source>
        <dbReference type="SAM" id="Phobius"/>
    </source>
</evidence>
<gene>
    <name evidence="17" type="primary">barA_4</name>
    <name evidence="17" type="ORF">ETAA8_29250</name>
</gene>
<dbReference type="InterPro" id="IPR005467">
    <property type="entry name" value="His_kinase_dom"/>
</dbReference>
<dbReference type="PANTHER" id="PTHR45339">
    <property type="entry name" value="HYBRID SIGNAL TRANSDUCTION HISTIDINE KINASE J"/>
    <property type="match status" value="1"/>
</dbReference>
<evidence type="ECO:0000256" key="13">
    <source>
        <dbReference type="PROSITE-ProRule" id="PRU00169"/>
    </source>
</evidence>
<feature type="transmembrane region" description="Helical" evidence="14">
    <location>
        <begin position="44"/>
        <end position="63"/>
    </location>
</feature>
<dbReference type="InterPro" id="IPR036890">
    <property type="entry name" value="HATPase_C_sf"/>
</dbReference>
<evidence type="ECO:0000256" key="5">
    <source>
        <dbReference type="ARBA" id="ARBA00022679"/>
    </source>
</evidence>
<dbReference type="GO" id="GO:0016020">
    <property type="term" value="C:membrane"/>
    <property type="evidence" value="ECO:0007669"/>
    <property type="project" value="UniProtKB-SubCell"/>
</dbReference>
<keyword evidence="18" id="KW-1185">Reference proteome</keyword>
<keyword evidence="4 13" id="KW-0597">Phosphoprotein</keyword>
<sequence length="648" mass="71375">MTFSANQASESHPLTLADELHQSDQPITLSRDEAERALSEHRALGHRLITQFLLLHLVIALALGCVYQTWLVTLTVSTAGLAMYVLSAKLSPQSFFTRCMAGVALQVFVALHIYQMHGMPEMHFFFFTAFTVMIAYCDWKAMWPGALLIIGQHILFAVLTNSGVNMFFFPETYVSFTKLFFHFGIALAHVGVCGTWACIRQNQILQDARQRRVLRRSFETVAVAGARLEEQSIQLQLRNEELGEARQRAESATMAKSEFLANMSHEIRTPMTAILGYCDLLLGESETNEHLQNHRNSLQTIRRNGDFLLGLVNEILDLSKIEAGKLEIERITFSVETLLADIVSLFRVRAEGKGLQLTARFVGAVPEKIESDPTRIRQILVNLVSNAIKFTETGTVSIVVRMLPQTCPKLQFEVSDTGIGISAEAATRLFSPFTQADTSTTRKFGGTGLGLSISRRLAQMLAGDITVESQPGRGSRFCLTLDVGDVDMSAVVKSSASVVSEAAKPVVAKGMPKLPEGCRVLLVEDGPDNQRLISYVLKKAGASVVLAENGEIGVQTALAASDRREPFDVILMDMQMPVLDGYAAATKLRQLGYPHPIIALTAHAMSGDRQKCLASGCDDYLQKPIDREVLVQRILTWIEQNQTAALLA</sequence>
<protein>
    <recommendedName>
        <fullName evidence="3">histidine kinase</fullName>
        <ecNumber evidence="3">2.7.13.3</ecNumber>
    </recommendedName>
</protein>
<feature type="transmembrane region" description="Helical" evidence="14">
    <location>
        <begin position="122"/>
        <end position="139"/>
    </location>
</feature>
<evidence type="ECO:0000256" key="1">
    <source>
        <dbReference type="ARBA" id="ARBA00000085"/>
    </source>
</evidence>
<evidence type="ECO:0000256" key="12">
    <source>
        <dbReference type="ARBA" id="ARBA00023136"/>
    </source>
</evidence>
<keyword evidence="6 14" id="KW-0812">Transmembrane</keyword>
<keyword evidence="5 17" id="KW-0808">Transferase</keyword>
<feature type="transmembrane region" description="Helical" evidence="14">
    <location>
        <begin position="95"/>
        <end position="116"/>
    </location>
</feature>
<dbReference type="Gene3D" id="3.30.565.10">
    <property type="entry name" value="Histidine kinase-like ATPase, C-terminal domain"/>
    <property type="match status" value="1"/>
</dbReference>
<dbReference type="InterPro" id="IPR036097">
    <property type="entry name" value="HisK_dim/P_sf"/>
</dbReference>
<evidence type="ECO:0000256" key="2">
    <source>
        <dbReference type="ARBA" id="ARBA00004370"/>
    </source>
</evidence>
<feature type="transmembrane region" description="Helical" evidence="14">
    <location>
        <begin position="180"/>
        <end position="199"/>
    </location>
</feature>
<dbReference type="Gene3D" id="3.40.50.2300">
    <property type="match status" value="1"/>
</dbReference>
<dbReference type="KEGG" id="aagg:ETAA8_29250"/>
<dbReference type="Pfam" id="PF00072">
    <property type="entry name" value="Response_reg"/>
    <property type="match status" value="1"/>
</dbReference>
<dbReference type="InterPro" id="IPR003594">
    <property type="entry name" value="HATPase_dom"/>
</dbReference>
<dbReference type="FunFam" id="1.10.287.130:FF:000004">
    <property type="entry name" value="Ethylene receptor 1"/>
    <property type="match status" value="1"/>
</dbReference>
<comment type="catalytic activity">
    <reaction evidence="1">
        <text>ATP + protein L-histidine = ADP + protein N-phospho-L-histidine.</text>
        <dbReference type="EC" id="2.7.13.3"/>
    </reaction>
</comment>
<dbReference type="EC" id="2.7.13.3" evidence="3"/>
<keyword evidence="8 17" id="KW-0418">Kinase</keyword>
<evidence type="ECO:0000256" key="6">
    <source>
        <dbReference type="ARBA" id="ARBA00022692"/>
    </source>
</evidence>
<dbReference type="PROSITE" id="PS50110">
    <property type="entry name" value="RESPONSE_REGULATORY"/>
    <property type="match status" value="1"/>
</dbReference>
<reference evidence="17 18" key="1">
    <citation type="submission" date="2019-02" db="EMBL/GenBank/DDBJ databases">
        <title>Deep-cultivation of Planctomycetes and their phenomic and genomic characterization uncovers novel biology.</title>
        <authorList>
            <person name="Wiegand S."/>
            <person name="Jogler M."/>
            <person name="Boedeker C."/>
            <person name="Pinto D."/>
            <person name="Vollmers J."/>
            <person name="Rivas-Marin E."/>
            <person name="Kohn T."/>
            <person name="Peeters S.H."/>
            <person name="Heuer A."/>
            <person name="Rast P."/>
            <person name="Oberbeckmann S."/>
            <person name="Bunk B."/>
            <person name="Jeske O."/>
            <person name="Meyerdierks A."/>
            <person name="Storesund J.E."/>
            <person name="Kallscheuer N."/>
            <person name="Luecker S."/>
            <person name="Lage O.M."/>
            <person name="Pohl T."/>
            <person name="Merkel B.J."/>
            <person name="Hornburger P."/>
            <person name="Mueller R.-W."/>
            <person name="Bruemmer F."/>
            <person name="Labrenz M."/>
            <person name="Spormann A.M."/>
            <person name="Op den Camp H."/>
            <person name="Overmann J."/>
            <person name="Amann R."/>
            <person name="Jetten M.S.M."/>
            <person name="Mascher T."/>
            <person name="Medema M.H."/>
            <person name="Devos D.P."/>
            <person name="Kaster A.-K."/>
            <person name="Ovreas L."/>
            <person name="Rohde M."/>
            <person name="Galperin M.Y."/>
            <person name="Jogler C."/>
        </authorList>
    </citation>
    <scope>NUCLEOTIDE SEQUENCE [LARGE SCALE GENOMIC DNA]</scope>
    <source>
        <strain evidence="17 18">ETA_A8</strain>
    </source>
</reference>
<keyword evidence="7" id="KW-0547">Nucleotide-binding</keyword>
<dbReference type="SMART" id="SM00448">
    <property type="entry name" value="REC"/>
    <property type="match status" value="1"/>
</dbReference>
<dbReference type="FunFam" id="3.30.565.10:FF:000010">
    <property type="entry name" value="Sensor histidine kinase RcsC"/>
    <property type="match status" value="1"/>
</dbReference>
<comment type="subcellular location">
    <subcellularLocation>
        <location evidence="2">Membrane</location>
    </subcellularLocation>
</comment>
<dbReference type="InterPro" id="IPR011006">
    <property type="entry name" value="CheY-like_superfamily"/>
</dbReference>